<organism evidence="3 4">
    <name type="scientific">Phyllobacterium myrsinacearum</name>
    <dbReference type="NCBI Taxonomy" id="28101"/>
    <lineage>
        <taxon>Bacteria</taxon>
        <taxon>Pseudomonadati</taxon>
        <taxon>Pseudomonadota</taxon>
        <taxon>Alphaproteobacteria</taxon>
        <taxon>Hyphomicrobiales</taxon>
        <taxon>Phyllobacteriaceae</taxon>
        <taxon>Phyllobacterium</taxon>
    </lineage>
</organism>
<dbReference type="GO" id="GO:0003697">
    <property type="term" value="F:single-stranded DNA binding"/>
    <property type="evidence" value="ECO:0007669"/>
    <property type="project" value="InterPro"/>
</dbReference>
<dbReference type="Gene3D" id="3.90.198.10">
    <property type="entry name" value="Replication Fork Single-Stranded Dna Binding Protein"/>
    <property type="match status" value="1"/>
</dbReference>
<dbReference type="EMBL" id="JACGXN010000016">
    <property type="protein sequence ID" value="MBA8881775.1"/>
    <property type="molecule type" value="Genomic_DNA"/>
</dbReference>
<accession>A0A839EUJ2</accession>
<comment type="caution">
    <text evidence="3">The sequence shown here is derived from an EMBL/GenBank/DDBJ whole genome shotgun (WGS) entry which is preliminary data.</text>
</comment>
<protein>
    <recommendedName>
        <fullName evidence="2">Bacteriophage T4 Gp32 single-stranded DNA-binding domain-containing protein</fullName>
    </recommendedName>
</protein>
<sequence length="329" mass="35515">MALNPALMKLVSKASSKYSRSTGTRIKPKEGRNRYRVLAPTSLNAPWIGEDGQFWADLGVHWIKAELNGKPQAVVGCRDVCYGEPCELDAAIDLAINSAIDEESKKIYTEWRAKKSILLNVVDHAGSKDECAILEVTPTTFAQITDLIQQYGENEVDITDPQNGMDIVITKTGKGLNTEYSVNVFPGKSEPISKDVLTRLHDLKAHIEKEFFRGDEKKALAFIAQTSGVALPRIGGPATTKPGLLTTGKSTPTKALVSEDAAVDDAVIDDSTEIDTDVDLDALNEATTLVKTPAKPVTKAAVKPAPVAEPEDADDTSLDDILADLDNIE</sequence>
<feature type="domain" description="Bacteriophage T4 Gp32 single-stranded DNA-binding" evidence="2">
    <location>
        <begin position="31"/>
        <end position="213"/>
    </location>
</feature>
<keyword evidence="4" id="KW-1185">Reference proteome</keyword>
<dbReference type="InterPro" id="IPR012339">
    <property type="entry name" value="Phage_T4_Gp32_ssDNA-bd"/>
</dbReference>
<feature type="region of interest" description="Disordered" evidence="1">
    <location>
        <begin position="297"/>
        <end position="318"/>
    </location>
</feature>
<evidence type="ECO:0000313" key="3">
    <source>
        <dbReference type="EMBL" id="MBA8881775.1"/>
    </source>
</evidence>
<proteinExistence type="predicted"/>
<dbReference type="InterPro" id="IPR044947">
    <property type="entry name" value="Phage_T4_Gp32_ssDNA-bd_sf"/>
</dbReference>
<evidence type="ECO:0000259" key="2">
    <source>
        <dbReference type="Pfam" id="PF08804"/>
    </source>
</evidence>
<evidence type="ECO:0000313" key="4">
    <source>
        <dbReference type="Proteomes" id="UP000549052"/>
    </source>
</evidence>
<gene>
    <name evidence="3" type="ORF">FHW16_005520</name>
</gene>
<feature type="compositionally biased region" description="Acidic residues" evidence="1">
    <location>
        <begin position="309"/>
        <end position="318"/>
    </location>
</feature>
<dbReference type="Proteomes" id="UP000549052">
    <property type="component" value="Unassembled WGS sequence"/>
</dbReference>
<dbReference type="RefSeq" id="WP_182552319.1">
    <property type="nucleotide sequence ID" value="NZ_JACGXN010000016.1"/>
</dbReference>
<evidence type="ECO:0000256" key="1">
    <source>
        <dbReference type="SAM" id="MobiDB-lite"/>
    </source>
</evidence>
<feature type="compositionally biased region" description="Low complexity" evidence="1">
    <location>
        <begin position="297"/>
        <end position="308"/>
    </location>
</feature>
<dbReference type="AlphaFoldDB" id="A0A839EUJ2"/>
<reference evidence="3 4" key="1">
    <citation type="submission" date="2020-07" db="EMBL/GenBank/DDBJ databases">
        <title>Genomic Encyclopedia of Type Strains, Phase IV (KMG-V): Genome sequencing to study the core and pangenomes of soil and plant-associated prokaryotes.</title>
        <authorList>
            <person name="Whitman W."/>
        </authorList>
    </citation>
    <scope>NUCLEOTIDE SEQUENCE [LARGE SCALE GENOMIC DNA]</scope>
    <source>
        <strain evidence="3 4">AN3</strain>
    </source>
</reference>
<dbReference type="Pfam" id="PF08804">
    <property type="entry name" value="gp32"/>
    <property type="match status" value="1"/>
</dbReference>
<name>A0A839EUJ2_9HYPH</name>